<dbReference type="EC" id="2.7.7.7" evidence="1"/>
<dbReference type="NCBIfam" id="NF004347">
    <property type="entry name" value="PRK05728.1-4"/>
    <property type="match status" value="1"/>
</dbReference>
<dbReference type="PANTHER" id="PTHR38767">
    <property type="entry name" value="DNA POLYMERASE III SUBUNIT CHI"/>
    <property type="match status" value="1"/>
</dbReference>
<evidence type="ECO:0000313" key="1">
    <source>
        <dbReference type="EMBL" id="MFC2927342.1"/>
    </source>
</evidence>
<comment type="caution">
    <text evidence="1">The sequence shown here is derived from an EMBL/GenBank/DDBJ whole genome shotgun (WGS) entry which is preliminary data.</text>
</comment>
<dbReference type="GO" id="GO:0003887">
    <property type="term" value="F:DNA-directed DNA polymerase activity"/>
    <property type="evidence" value="ECO:0007669"/>
    <property type="project" value="UniProtKB-EC"/>
</dbReference>
<organism evidence="1 2">
    <name type="scientific">Hyphobacterium vulgare</name>
    <dbReference type="NCBI Taxonomy" id="1736751"/>
    <lineage>
        <taxon>Bacteria</taxon>
        <taxon>Pseudomonadati</taxon>
        <taxon>Pseudomonadota</taxon>
        <taxon>Alphaproteobacteria</taxon>
        <taxon>Maricaulales</taxon>
        <taxon>Maricaulaceae</taxon>
        <taxon>Hyphobacterium</taxon>
    </lineage>
</organism>
<protein>
    <submittedName>
        <fullName evidence="1">DNA polymerase III subunit chi</fullName>
        <ecNumber evidence="1">2.7.7.7</ecNumber>
    </submittedName>
</protein>
<keyword evidence="1" id="KW-0548">Nucleotidyltransferase</keyword>
<accession>A0ABV7A194</accession>
<dbReference type="PANTHER" id="PTHR38767:SF1">
    <property type="entry name" value="DNA POLYMERASE III SUBUNIT CHI"/>
    <property type="match status" value="1"/>
</dbReference>
<dbReference type="InterPro" id="IPR007459">
    <property type="entry name" value="DNA_pol3_chi"/>
</dbReference>
<dbReference type="EMBL" id="JBHRSV010000028">
    <property type="protein sequence ID" value="MFC2927342.1"/>
    <property type="molecule type" value="Genomic_DNA"/>
</dbReference>
<dbReference type="SUPFAM" id="SSF102400">
    <property type="entry name" value="DNA polymerase III chi subunit"/>
    <property type="match status" value="1"/>
</dbReference>
<dbReference type="InterPro" id="IPR036768">
    <property type="entry name" value="PolIII_chi_sf"/>
</dbReference>
<gene>
    <name evidence="1" type="ORF">ACFOOR_14635</name>
</gene>
<reference evidence="2" key="1">
    <citation type="journal article" date="2019" name="Int. J. Syst. Evol. Microbiol.">
        <title>The Global Catalogue of Microorganisms (GCM) 10K type strain sequencing project: providing services to taxonomists for standard genome sequencing and annotation.</title>
        <authorList>
            <consortium name="The Broad Institute Genomics Platform"/>
            <consortium name="The Broad Institute Genome Sequencing Center for Infectious Disease"/>
            <person name="Wu L."/>
            <person name="Ma J."/>
        </authorList>
    </citation>
    <scope>NUCLEOTIDE SEQUENCE [LARGE SCALE GENOMIC DNA]</scope>
    <source>
        <strain evidence="2">KCTC 52487</strain>
    </source>
</reference>
<keyword evidence="2" id="KW-1185">Reference proteome</keyword>
<dbReference type="RefSeq" id="WP_343163327.1">
    <property type="nucleotide sequence ID" value="NZ_JBHRSV010000028.1"/>
</dbReference>
<name>A0ABV7A194_9PROT</name>
<dbReference type="Proteomes" id="UP001595379">
    <property type="component" value="Unassembled WGS sequence"/>
</dbReference>
<keyword evidence="1" id="KW-0808">Transferase</keyword>
<dbReference type="Pfam" id="PF04364">
    <property type="entry name" value="DNA_pol3_chi"/>
    <property type="match status" value="1"/>
</dbReference>
<dbReference type="Gene3D" id="3.40.50.10110">
    <property type="entry name" value="DNA polymerase III subunit chi"/>
    <property type="match status" value="1"/>
</dbReference>
<sequence>MPGELWFYHLERTTLADALPELLEKTIQKGWRALVRAPSEDRIEQIDGLLWTARDDGFLPHGRWDEPDPDRQPILLSLTEDNSNKSDVLFALDGVEPELPGAFARCCVVFDAADEGAVQSARSLWKKAKAEGHSIAYWKQSIEGRWEKQG</sequence>
<evidence type="ECO:0000313" key="2">
    <source>
        <dbReference type="Proteomes" id="UP001595379"/>
    </source>
</evidence>
<proteinExistence type="predicted"/>